<accession>A0ABQ5MPI7</accession>
<reference evidence="2 3" key="1">
    <citation type="journal article" date="2023" name="Int. J. Syst. Evol. Microbiol.">
        <title>Arthrobacter mangrovi sp. nov., an actinobacterium isolated from the rhizosphere of a mangrove.</title>
        <authorList>
            <person name="Hamada M."/>
            <person name="Saitou S."/>
            <person name="Enomoto N."/>
            <person name="Nanri K."/>
            <person name="Hidaka K."/>
            <person name="Miura T."/>
            <person name="Tamura T."/>
        </authorList>
    </citation>
    <scope>NUCLEOTIDE SEQUENCE [LARGE SCALE GENOMIC DNA]</scope>
    <source>
        <strain evidence="2 3">NBRC 112813</strain>
    </source>
</reference>
<comment type="caution">
    <text evidence="2">The sequence shown here is derived from an EMBL/GenBank/DDBJ whole genome shotgun (WGS) entry which is preliminary data.</text>
</comment>
<keyword evidence="1" id="KW-0812">Transmembrane</keyword>
<gene>
    <name evidence="2" type="ORF">AHIS1636_00590</name>
</gene>
<sequence length="201" mass="21427">MSEVRPEATDQPAPTPVLTAKQAKRANATVTGMLIAIGLTIAVFLPVFFLNPGSKSEVYERNIDVPGVAAQAEGAAGYLPLSVELPEPWRANYARWNSGSSSRVPAWEVGYLTPKGQHIALVETDKANPTWTAQATDNAPVTGDRKAGGESWELRDRGEGEKHLVLEKDGYTVILSGAGELDEFDTVAAAVVKELDAPASQ</sequence>
<evidence type="ECO:0000313" key="3">
    <source>
        <dbReference type="Proteomes" id="UP001209654"/>
    </source>
</evidence>
<dbReference type="EMBL" id="BRVS01000001">
    <property type="protein sequence ID" value="GLB65620.1"/>
    <property type="molecule type" value="Genomic_DNA"/>
</dbReference>
<keyword evidence="1" id="KW-1133">Transmembrane helix</keyword>
<protein>
    <recommendedName>
        <fullName evidence="4">DUF4245 domain-containing protein</fullName>
    </recommendedName>
</protein>
<dbReference type="RefSeq" id="WP_264793811.1">
    <property type="nucleotide sequence ID" value="NZ_BRVS01000001.1"/>
</dbReference>
<dbReference type="Proteomes" id="UP001209654">
    <property type="component" value="Unassembled WGS sequence"/>
</dbReference>
<name>A0ABQ5MPI7_9MICC</name>
<feature type="transmembrane region" description="Helical" evidence="1">
    <location>
        <begin position="30"/>
        <end position="50"/>
    </location>
</feature>
<evidence type="ECO:0000313" key="2">
    <source>
        <dbReference type="EMBL" id="GLB65620.1"/>
    </source>
</evidence>
<organism evidence="2 3">
    <name type="scientific">Arthrobacter mangrovi</name>
    <dbReference type="NCBI Taxonomy" id="2966350"/>
    <lineage>
        <taxon>Bacteria</taxon>
        <taxon>Bacillati</taxon>
        <taxon>Actinomycetota</taxon>
        <taxon>Actinomycetes</taxon>
        <taxon>Micrococcales</taxon>
        <taxon>Micrococcaceae</taxon>
        <taxon>Arthrobacter</taxon>
    </lineage>
</organism>
<evidence type="ECO:0008006" key="4">
    <source>
        <dbReference type="Google" id="ProtNLM"/>
    </source>
</evidence>
<proteinExistence type="predicted"/>
<keyword evidence="3" id="KW-1185">Reference proteome</keyword>
<evidence type="ECO:0000256" key="1">
    <source>
        <dbReference type="SAM" id="Phobius"/>
    </source>
</evidence>
<dbReference type="Pfam" id="PF14030">
    <property type="entry name" value="DUF4245"/>
    <property type="match status" value="1"/>
</dbReference>
<keyword evidence="1" id="KW-0472">Membrane</keyword>
<dbReference type="InterPro" id="IPR025339">
    <property type="entry name" value="DUF4245"/>
</dbReference>